<gene>
    <name evidence="2" type="ORF">QRX50_49200</name>
</gene>
<sequence length="156" mass="17715">MLNQLAGYMQLSPVRELRVLWYATSKAMRYSSATYKPFLEIPGGLIEDDESPLAACHREVREELRALGRLLFVDWMPTHGVWRDSLQLIFDGGTLSSEQISAIQPAEDELSRFEFLELDDAKERLRPSMARRVELASWTLLDGGAAYGEIGRQPAR</sequence>
<reference evidence="2 3" key="1">
    <citation type="submission" date="2023-06" db="EMBL/GenBank/DDBJ databases">
        <authorList>
            <person name="Oyuntsetseg B."/>
            <person name="Kim S.B."/>
        </authorList>
    </citation>
    <scope>NUCLEOTIDE SEQUENCE [LARGE SCALE GENOMIC DNA]</scope>
    <source>
        <strain evidence="2 3">2-15</strain>
    </source>
</reference>
<dbReference type="InterPro" id="IPR000086">
    <property type="entry name" value="NUDIX_hydrolase_dom"/>
</dbReference>
<dbReference type="InterPro" id="IPR015797">
    <property type="entry name" value="NUDIX_hydrolase-like_dom_sf"/>
</dbReference>
<keyword evidence="2" id="KW-0378">Hydrolase</keyword>
<evidence type="ECO:0000259" key="1">
    <source>
        <dbReference type="PROSITE" id="PS51462"/>
    </source>
</evidence>
<name>A0A9Y2IH73_9PSEU</name>
<dbReference type="KEGG" id="acab:QRX50_49200"/>
<dbReference type="Proteomes" id="UP001236014">
    <property type="component" value="Chromosome"/>
</dbReference>
<dbReference type="EC" id="3.6.-.-" evidence="2"/>
<keyword evidence="3" id="KW-1185">Reference proteome</keyword>
<dbReference type="PROSITE" id="PS51462">
    <property type="entry name" value="NUDIX"/>
    <property type="match status" value="1"/>
</dbReference>
<dbReference type="EMBL" id="CP127294">
    <property type="protein sequence ID" value="WIX79216.1"/>
    <property type="molecule type" value="Genomic_DNA"/>
</dbReference>
<dbReference type="Pfam" id="PF00293">
    <property type="entry name" value="NUDIX"/>
    <property type="match status" value="1"/>
</dbReference>
<organism evidence="2 3">
    <name type="scientific">Amycolatopsis carbonis</name>
    <dbReference type="NCBI Taxonomy" id="715471"/>
    <lineage>
        <taxon>Bacteria</taxon>
        <taxon>Bacillati</taxon>
        <taxon>Actinomycetota</taxon>
        <taxon>Actinomycetes</taxon>
        <taxon>Pseudonocardiales</taxon>
        <taxon>Pseudonocardiaceae</taxon>
        <taxon>Amycolatopsis</taxon>
    </lineage>
</organism>
<accession>A0A9Y2IH73</accession>
<proteinExistence type="predicted"/>
<dbReference type="Gene3D" id="3.90.79.10">
    <property type="entry name" value="Nucleoside Triphosphate Pyrophosphohydrolase"/>
    <property type="match status" value="1"/>
</dbReference>
<evidence type="ECO:0000313" key="3">
    <source>
        <dbReference type="Proteomes" id="UP001236014"/>
    </source>
</evidence>
<dbReference type="SUPFAM" id="SSF55811">
    <property type="entry name" value="Nudix"/>
    <property type="match status" value="1"/>
</dbReference>
<evidence type="ECO:0000313" key="2">
    <source>
        <dbReference type="EMBL" id="WIX79216.1"/>
    </source>
</evidence>
<dbReference type="GO" id="GO:0016787">
    <property type="term" value="F:hydrolase activity"/>
    <property type="evidence" value="ECO:0007669"/>
    <property type="project" value="UniProtKB-KW"/>
</dbReference>
<feature type="domain" description="Nudix hydrolase" evidence="1">
    <location>
        <begin position="1"/>
        <end position="141"/>
    </location>
</feature>
<protein>
    <submittedName>
        <fullName evidence="2">NUDIX hydrolase</fullName>
        <ecNumber evidence="2">3.6.-.-</ecNumber>
    </submittedName>
</protein>
<dbReference type="CDD" id="cd18876">
    <property type="entry name" value="NUDIX_Hydrolase"/>
    <property type="match status" value="1"/>
</dbReference>
<dbReference type="RefSeq" id="WP_285969905.1">
    <property type="nucleotide sequence ID" value="NZ_CP127294.1"/>
</dbReference>
<dbReference type="AlphaFoldDB" id="A0A9Y2IH73"/>